<feature type="compositionally biased region" description="Acidic residues" evidence="1">
    <location>
        <begin position="269"/>
        <end position="280"/>
    </location>
</feature>
<dbReference type="InterPro" id="IPR052345">
    <property type="entry name" value="Rad_response_metalloprotease"/>
</dbReference>
<dbReference type="PANTHER" id="PTHR43236">
    <property type="entry name" value="ANTITOXIN HIGA1"/>
    <property type="match status" value="1"/>
</dbReference>
<evidence type="ECO:0000313" key="4">
    <source>
        <dbReference type="Proteomes" id="UP001609376"/>
    </source>
</evidence>
<dbReference type="Pfam" id="PF06114">
    <property type="entry name" value="Peptidase_M78"/>
    <property type="match status" value="1"/>
</dbReference>
<feature type="region of interest" description="Disordered" evidence="1">
    <location>
        <begin position="269"/>
        <end position="291"/>
    </location>
</feature>
<proteinExistence type="predicted"/>
<evidence type="ECO:0000259" key="2">
    <source>
        <dbReference type="Pfam" id="PF06114"/>
    </source>
</evidence>
<organism evidence="3 4">
    <name type="scientific">Paracoccus broussonetiae subsp. drimophilus</name>
    <dbReference type="NCBI Taxonomy" id="3373869"/>
    <lineage>
        <taxon>Bacteria</taxon>
        <taxon>Pseudomonadati</taxon>
        <taxon>Pseudomonadota</taxon>
        <taxon>Alphaproteobacteria</taxon>
        <taxon>Rhodobacterales</taxon>
        <taxon>Paracoccaceae</taxon>
        <taxon>Paracoccus</taxon>
        <taxon>Paracoccus broussonetiae</taxon>
    </lineage>
</organism>
<feature type="domain" description="IrrE N-terminal-like" evidence="2">
    <location>
        <begin position="70"/>
        <end position="164"/>
    </location>
</feature>
<accession>A0ABW7LRX5</accession>
<sequence>MSKFRLLMARQCGEKIAADRGFTTFPVDPFVIAAKEDILVEAKDPDRKGMSGCIVFNDDGVGIIYATDIRSEGFRRFTVAHELGHYFLEGHPEEILKAGPVHFSRAGFVQGSSSIEIEADHFASGLLMPTRLTREALYKAPIGLTGVQHLATAAEASLTAAAIRTAECAPYPVAIIVSEREQVSYGFMSEGFKKLGRLRFLRKGDGLPHTGTRDFNAVADNIRLGRSVCSQSTLAEWFGGSAGTILDEEVIGLGSYGYTLTVLSSEALADDPDEDENEEQDLIRSWTPKFR</sequence>
<dbReference type="PANTHER" id="PTHR43236:SF1">
    <property type="entry name" value="BLL7220 PROTEIN"/>
    <property type="match status" value="1"/>
</dbReference>
<evidence type="ECO:0000313" key="3">
    <source>
        <dbReference type="EMBL" id="MFH5776932.1"/>
    </source>
</evidence>
<gene>
    <name evidence="3" type="ORF">ACHFJ0_22030</name>
</gene>
<keyword evidence="4" id="KW-1185">Reference proteome</keyword>
<name>A0ABW7LRX5_9RHOB</name>
<dbReference type="Gene3D" id="1.10.10.2910">
    <property type="match status" value="1"/>
</dbReference>
<dbReference type="InterPro" id="IPR010359">
    <property type="entry name" value="IrrE_HExxH"/>
</dbReference>
<dbReference type="RefSeq" id="WP_395135944.1">
    <property type="nucleotide sequence ID" value="NZ_JBIMPR010000027.1"/>
</dbReference>
<protein>
    <submittedName>
        <fullName evidence="3">ImmA/IrrE family metallo-endopeptidase</fullName>
    </submittedName>
</protein>
<evidence type="ECO:0000256" key="1">
    <source>
        <dbReference type="SAM" id="MobiDB-lite"/>
    </source>
</evidence>
<dbReference type="Proteomes" id="UP001609376">
    <property type="component" value="Unassembled WGS sequence"/>
</dbReference>
<reference evidence="3 4" key="1">
    <citation type="submission" date="2024-10" db="EMBL/GenBank/DDBJ databases">
        <title>Paracoccus drimophilus sp. nov., a novel bacterium from corn roots in Hunan.</title>
        <authorList>
            <person name="Li X."/>
        </authorList>
    </citation>
    <scope>NUCLEOTIDE SEQUENCE [LARGE SCALE GENOMIC DNA]</scope>
    <source>
        <strain evidence="3 4">NGMCC 1.201697</strain>
    </source>
</reference>
<dbReference type="EMBL" id="JBIMPR010000027">
    <property type="protein sequence ID" value="MFH5776932.1"/>
    <property type="molecule type" value="Genomic_DNA"/>
</dbReference>
<comment type="caution">
    <text evidence="3">The sequence shown here is derived from an EMBL/GenBank/DDBJ whole genome shotgun (WGS) entry which is preliminary data.</text>
</comment>